<organism evidence="1">
    <name type="scientific">Enterobacter mori</name>
    <dbReference type="NCBI Taxonomy" id="539813"/>
    <lineage>
        <taxon>Bacteria</taxon>
        <taxon>Pseudomonadati</taxon>
        <taxon>Pseudomonadota</taxon>
        <taxon>Gammaproteobacteria</taxon>
        <taxon>Enterobacterales</taxon>
        <taxon>Enterobacteriaceae</taxon>
        <taxon>Enterobacter</taxon>
    </lineage>
</organism>
<sequence>MISYPQSTAEATPEAIADQVHKWLKPTVNPTFVKKEFSVESIEC</sequence>
<gene>
    <name evidence="1" type="ORF">IDM36_07170</name>
</gene>
<dbReference type="EMBL" id="CP061801">
    <property type="protein sequence ID" value="QPK01885.1"/>
    <property type="molecule type" value="Genomic_DNA"/>
</dbReference>
<reference evidence="1" key="1">
    <citation type="submission" date="2020-09" db="EMBL/GenBank/DDBJ databases">
        <title>First Report of a novel Colistin-Resistant species of Enterobacter cloacae complex Producing MCR-5 isolated from hospital sewage water.</title>
        <authorList>
            <person name="Zhou K."/>
        </authorList>
    </citation>
    <scope>NUCLEOTIDE SEQUENCE [LARGE SCALE GENOMIC DNA]</scope>
    <source>
        <strain evidence="1">HSW1412</strain>
    </source>
</reference>
<dbReference type="AlphaFoldDB" id="A0A7T0H235"/>
<proteinExistence type="predicted"/>
<evidence type="ECO:0000313" key="1">
    <source>
        <dbReference type="EMBL" id="QPK01885.1"/>
    </source>
</evidence>
<name>A0A7T0H235_9ENTR</name>
<protein>
    <submittedName>
        <fullName evidence="1">Uncharacterized protein</fullName>
    </submittedName>
</protein>
<accession>A0A7T0H235</accession>